<evidence type="ECO:0000256" key="1">
    <source>
        <dbReference type="ARBA" id="ARBA00022737"/>
    </source>
</evidence>
<evidence type="ECO:0000313" key="3">
    <source>
        <dbReference type="EMBL" id="KKK90732.1"/>
    </source>
</evidence>
<feature type="domain" description="Teneurin-like YD-shell" evidence="2">
    <location>
        <begin position="66"/>
        <end position="342"/>
    </location>
</feature>
<name>A0A0F8ZA84_9ZZZZ</name>
<dbReference type="EMBL" id="LAZR01048966">
    <property type="protein sequence ID" value="KKK90732.1"/>
    <property type="molecule type" value="Genomic_DNA"/>
</dbReference>
<dbReference type="Pfam" id="PF25023">
    <property type="entry name" value="TEN_YD-shell"/>
    <property type="match status" value="1"/>
</dbReference>
<dbReference type="AlphaFoldDB" id="A0A0F8ZA84"/>
<sequence>PDSSPVIPAQAGIDDTAEIIFSYDKARKRTKAKTPGTTSSVKYDEASRILKFINETQSNTQTFAYDYDSNGNITAVSDRETSSTVNDTRYAYDALNRLTDWYNPLTDTTTSYSYDKVGNLLEVKEGQTIIKSFTYNPANQISSADFSYDDNGNMTGDTDKRYVYDAENRLQQVVSKATSQTIASYEYDFMGRRTSSTDASGSTTYFHYDGWNVMAESDSSGTVTANYYYDTNGQVQAMKKAGQTYYYQFNAHEDVVSLTDSSGTMVNSYSYDPWGTHLTSSETVSNPFRYAGYRFDEDTGLYYLRARYYGPGIGRFLTRDTAPFSAYSPLTKNSYVYALDNPIVLIDSDGRYAIPIFPLLPLPIFAPGLRENPEDVWWMQENPIADWLERRLEKTWTTSEIIGGTCAGFSKRWFDNQKSTWQSDHYKGVI</sequence>
<dbReference type="NCBIfam" id="TIGR03696">
    <property type="entry name" value="Rhs_assc_core"/>
    <property type="match status" value="1"/>
</dbReference>
<dbReference type="Gene3D" id="2.180.10.10">
    <property type="entry name" value="RHS repeat-associated core"/>
    <property type="match status" value="1"/>
</dbReference>
<comment type="caution">
    <text evidence="3">The sequence shown here is derived from an EMBL/GenBank/DDBJ whole genome shotgun (WGS) entry which is preliminary data.</text>
</comment>
<dbReference type="InterPro" id="IPR006530">
    <property type="entry name" value="YD"/>
</dbReference>
<protein>
    <recommendedName>
        <fullName evidence="2">Teneurin-like YD-shell domain-containing protein</fullName>
    </recommendedName>
</protein>
<dbReference type="NCBIfam" id="TIGR01643">
    <property type="entry name" value="YD_repeat_2x"/>
    <property type="match status" value="1"/>
</dbReference>
<proteinExistence type="predicted"/>
<organism evidence="3">
    <name type="scientific">marine sediment metagenome</name>
    <dbReference type="NCBI Taxonomy" id="412755"/>
    <lineage>
        <taxon>unclassified sequences</taxon>
        <taxon>metagenomes</taxon>
        <taxon>ecological metagenomes</taxon>
    </lineage>
</organism>
<gene>
    <name evidence="3" type="ORF">LCGC14_2720060</name>
</gene>
<accession>A0A0F8ZA84</accession>
<dbReference type="PANTHER" id="PTHR32305">
    <property type="match status" value="1"/>
</dbReference>
<evidence type="ECO:0000259" key="2">
    <source>
        <dbReference type="Pfam" id="PF25023"/>
    </source>
</evidence>
<dbReference type="PANTHER" id="PTHR32305:SF17">
    <property type="entry name" value="TRNA NUCLEASE WAPA"/>
    <property type="match status" value="1"/>
</dbReference>
<reference evidence="3" key="1">
    <citation type="journal article" date="2015" name="Nature">
        <title>Complex archaea that bridge the gap between prokaryotes and eukaryotes.</title>
        <authorList>
            <person name="Spang A."/>
            <person name="Saw J.H."/>
            <person name="Jorgensen S.L."/>
            <person name="Zaremba-Niedzwiedzka K."/>
            <person name="Martijn J."/>
            <person name="Lind A.E."/>
            <person name="van Eijk R."/>
            <person name="Schleper C."/>
            <person name="Guy L."/>
            <person name="Ettema T.J."/>
        </authorList>
    </citation>
    <scope>NUCLEOTIDE SEQUENCE</scope>
</reference>
<keyword evidence="1" id="KW-0677">Repeat</keyword>
<dbReference type="InterPro" id="IPR056823">
    <property type="entry name" value="TEN-like_YD-shell"/>
</dbReference>
<feature type="non-terminal residue" evidence="3">
    <location>
        <position position="1"/>
    </location>
</feature>
<dbReference type="InterPro" id="IPR050708">
    <property type="entry name" value="T6SS_VgrG/RHS"/>
</dbReference>
<dbReference type="InterPro" id="IPR022385">
    <property type="entry name" value="Rhs_assc_core"/>
</dbReference>
<feature type="non-terminal residue" evidence="3">
    <location>
        <position position="430"/>
    </location>
</feature>